<sequence>METLPVDHCIRIGTFGNRIIITETIDYCGLGLHRYQYSIDCSSSSAKSCIHQSLLKQQRPPLHLCLIQQHHQTLLTPVLAQAAEPDSAPVLAPSAVPIPTPLPDPAAPPNPAYASPCSSSSVRSSSSVHPCAIAFNSSSTQQFRFRSLTQLVK</sequence>
<proteinExistence type="predicted"/>
<feature type="compositionally biased region" description="Pro residues" evidence="1">
    <location>
        <begin position="96"/>
        <end position="111"/>
    </location>
</feature>
<protein>
    <submittedName>
        <fullName evidence="2">Uncharacterized protein</fullName>
    </submittedName>
</protein>
<evidence type="ECO:0000256" key="1">
    <source>
        <dbReference type="SAM" id="MobiDB-lite"/>
    </source>
</evidence>
<name>A0A6H5G137_9HEMI</name>
<evidence type="ECO:0000313" key="2">
    <source>
        <dbReference type="EMBL" id="CAA9995806.1"/>
    </source>
</evidence>
<reference evidence="2 3" key="1">
    <citation type="submission" date="2020-02" db="EMBL/GenBank/DDBJ databases">
        <authorList>
            <person name="Ferguson B K."/>
        </authorList>
    </citation>
    <scope>NUCLEOTIDE SEQUENCE [LARGE SCALE GENOMIC DNA]</scope>
</reference>
<accession>A0A6H5G137</accession>
<dbReference type="EMBL" id="CADCXU010004071">
    <property type="protein sequence ID" value="CAA9995806.1"/>
    <property type="molecule type" value="Genomic_DNA"/>
</dbReference>
<dbReference type="Proteomes" id="UP000479000">
    <property type="component" value="Unassembled WGS sequence"/>
</dbReference>
<dbReference type="AlphaFoldDB" id="A0A6H5G137"/>
<evidence type="ECO:0000313" key="3">
    <source>
        <dbReference type="Proteomes" id="UP000479000"/>
    </source>
</evidence>
<organism evidence="2 3">
    <name type="scientific">Nesidiocoris tenuis</name>
    <dbReference type="NCBI Taxonomy" id="355587"/>
    <lineage>
        <taxon>Eukaryota</taxon>
        <taxon>Metazoa</taxon>
        <taxon>Ecdysozoa</taxon>
        <taxon>Arthropoda</taxon>
        <taxon>Hexapoda</taxon>
        <taxon>Insecta</taxon>
        <taxon>Pterygota</taxon>
        <taxon>Neoptera</taxon>
        <taxon>Paraneoptera</taxon>
        <taxon>Hemiptera</taxon>
        <taxon>Heteroptera</taxon>
        <taxon>Panheteroptera</taxon>
        <taxon>Cimicomorpha</taxon>
        <taxon>Miridae</taxon>
        <taxon>Dicyphina</taxon>
        <taxon>Nesidiocoris</taxon>
    </lineage>
</organism>
<feature type="compositionally biased region" description="Low complexity" evidence="1">
    <location>
        <begin position="112"/>
        <end position="124"/>
    </location>
</feature>
<keyword evidence="3" id="KW-1185">Reference proteome</keyword>
<gene>
    <name evidence="2" type="ORF">NTEN_LOCUS2544</name>
</gene>
<feature type="region of interest" description="Disordered" evidence="1">
    <location>
        <begin position="90"/>
        <end position="124"/>
    </location>
</feature>